<feature type="domain" description="RCK C-terminal" evidence="5">
    <location>
        <begin position="157"/>
        <end position="245"/>
    </location>
</feature>
<keyword evidence="2" id="KW-0238">DNA-binding</keyword>
<dbReference type="InterPro" id="IPR036721">
    <property type="entry name" value="RCK_C_sf"/>
</dbReference>
<evidence type="ECO:0000256" key="1">
    <source>
        <dbReference type="ARBA" id="ARBA00023015"/>
    </source>
</evidence>
<organism evidence="7 8">
    <name type="scientific">Natronorubrum daqingense</name>
    <dbReference type="NCBI Taxonomy" id="588898"/>
    <lineage>
        <taxon>Archaea</taxon>
        <taxon>Methanobacteriati</taxon>
        <taxon>Methanobacteriota</taxon>
        <taxon>Stenosarchaea group</taxon>
        <taxon>Halobacteria</taxon>
        <taxon>Halobacteriales</taxon>
        <taxon>Natrialbaceae</taxon>
        <taxon>Natronorubrum</taxon>
    </lineage>
</organism>
<evidence type="ECO:0000313" key="6">
    <source>
        <dbReference type="EMBL" id="APX98510.1"/>
    </source>
</evidence>
<sequence length="247" mass="27320">MSIRLDEVNKRIIHALMEDARNTSAPMIADEVGVSPGTIRNRIQQLEDAGIIRGYHANIDFERADGLLTSLYVCTAPVDERQRLAQQIRTISGVVNVRELLTGRENLRILAVGENTNDLQEVSQEIVSLGLEIVDEDLVRSDDYQGYHPYGPTEMEQRFSDFISLTGGSEVIELTVPEGAPIANRTLEQAGENGTLDDELLIVSIERDDTVLTPRGKTEIKSGDLLTVLSREGITEGMLKAFQEDTP</sequence>
<dbReference type="GO" id="GO:0008324">
    <property type="term" value="F:monoatomic cation transmembrane transporter activity"/>
    <property type="evidence" value="ECO:0007669"/>
    <property type="project" value="InterPro"/>
</dbReference>
<evidence type="ECO:0000313" key="8">
    <source>
        <dbReference type="Proteomes" id="UP000185687"/>
    </source>
</evidence>
<dbReference type="GO" id="GO:0005829">
    <property type="term" value="C:cytosol"/>
    <property type="evidence" value="ECO:0007669"/>
    <property type="project" value="TreeGrafter"/>
</dbReference>
<dbReference type="Gene3D" id="1.10.10.10">
    <property type="entry name" value="Winged helix-like DNA-binding domain superfamily/Winged helix DNA-binding domain"/>
    <property type="match status" value="1"/>
</dbReference>
<keyword evidence="3" id="KW-0804">Transcription</keyword>
<dbReference type="GO" id="GO:0043200">
    <property type="term" value="P:response to amino acid"/>
    <property type="evidence" value="ECO:0007669"/>
    <property type="project" value="TreeGrafter"/>
</dbReference>
<dbReference type="EMBL" id="CP019329">
    <property type="protein sequence ID" value="APX98510.1"/>
    <property type="molecule type" value="Genomic_DNA"/>
</dbReference>
<dbReference type="OrthoDB" id="6762at2157"/>
<evidence type="ECO:0000256" key="3">
    <source>
        <dbReference type="ARBA" id="ARBA00023163"/>
    </source>
</evidence>
<dbReference type="InterPro" id="IPR036390">
    <property type="entry name" value="WH_DNA-bd_sf"/>
</dbReference>
<dbReference type="PROSITE" id="PS50956">
    <property type="entry name" value="HTH_ASNC_2"/>
    <property type="match status" value="1"/>
</dbReference>
<dbReference type="AlphaFoldDB" id="A0A1N7GAP7"/>
<dbReference type="PANTHER" id="PTHR30154:SF34">
    <property type="entry name" value="TRANSCRIPTIONAL REGULATOR AZLB"/>
    <property type="match status" value="1"/>
</dbReference>
<dbReference type="EMBL" id="FTNP01000011">
    <property type="protein sequence ID" value="SIS09660.1"/>
    <property type="molecule type" value="Genomic_DNA"/>
</dbReference>
<evidence type="ECO:0000259" key="4">
    <source>
        <dbReference type="PROSITE" id="PS50956"/>
    </source>
</evidence>
<dbReference type="Gene3D" id="3.30.70.1450">
    <property type="entry name" value="Regulator of K+ conductance, C-terminal domain"/>
    <property type="match status" value="1"/>
</dbReference>
<gene>
    <name evidence="6" type="ORF">BB347_17500</name>
    <name evidence="7" type="ORF">SAMN05421809_3851</name>
</gene>
<protein>
    <submittedName>
        <fullName evidence="6">AsnC family transcriptional regulator</fullName>
    </submittedName>
    <submittedName>
        <fullName evidence="7">Transcriptional regulator, AsnC family</fullName>
    </submittedName>
</protein>
<dbReference type="GO" id="GO:0006813">
    <property type="term" value="P:potassium ion transport"/>
    <property type="evidence" value="ECO:0007669"/>
    <property type="project" value="InterPro"/>
</dbReference>
<dbReference type="KEGG" id="hda:BB347_17500"/>
<dbReference type="InterPro" id="IPR006037">
    <property type="entry name" value="RCK_C"/>
</dbReference>
<evidence type="ECO:0000256" key="2">
    <source>
        <dbReference type="ARBA" id="ARBA00023125"/>
    </source>
</evidence>
<reference evidence="6 9" key="1">
    <citation type="submission" date="2017-01" db="EMBL/GenBank/DDBJ databases">
        <title>Complete genome sequence of Haloterrigena daqingensis type strain (JX313T).</title>
        <authorList>
            <person name="Shuang W."/>
        </authorList>
    </citation>
    <scope>NUCLEOTIDE SEQUENCE [LARGE SCALE GENOMIC DNA]</scope>
    <source>
        <strain evidence="9">JX313</strain>
        <strain evidence="6">JX313T</strain>
        <plasmid evidence="9">Plasmid unnamed2</plasmid>
        <plasmid evidence="6">unnamed2</plasmid>
    </source>
</reference>
<proteinExistence type="predicted"/>
<dbReference type="PRINTS" id="PR00033">
    <property type="entry name" value="HTHASNC"/>
</dbReference>
<dbReference type="InterPro" id="IPR000485">
    <property type="entry name" value="AsnC-type_HTH_dom"/>
</dbReference>
<dbReference type="SUPFAM" id="SSF116726">
    <property type="entry name" value="TrkA C-terminal domain-like"/>
    <property type="match status" value="1"/>
</dbReference>
<dbReference type="SUPFAM" id="SSF46785">
    <property type="entry name" value="Winged helix' DNA-binding domain"/>
    <property type="match status" value="1"/>
</dbReference>
<dbReference type="GO" id="GO:0043565">
    <property type="term" value="F:sequence-specific DNA binding"/>
    <property type="evidence" value="ECO:0007669"/>
    <property type="project" value="InterPro"/>
</dbReference>
<dbReference type="Proteomes" id="UP000185687">
    <property type="component" value="Unassembled WGS sequence"/>
</dbReference>
<dbReference type="SMART" id="SM00344">
    <property type="entry name" value="HTH_ASNC"/>
    <property type="match status" value="1"/>
</dbReference>
<dbReference type="Proteomes" id="UP000187321">
    <property type="component" value="Plasmid unnamed2"/>
</dbReference>
<feature type="domain" description="HTH asnC-type" evidence="4">
    <location>
        <begin position="5"/>
        <end position="68"/>
    </location>
</feature>
<keyword evidence="1" id="KW-0805">Transcription regulation</keyword>
<dbReference type="Pfam" id="PF02080">
    <property type="entry name" value="TrkA_C"/>
    <property type="match status" value="1"/>
</dbReference>
<dbReference type="GeneID" id="30957777"/>
<reference evidence="7 8" key="2">
    <citation type="submission" date="2017-01" db="EMBL/GenBank/DDBJ databases">
        <authorList>
            <person name="Mah S.A."/>
            <person name="Swanson W.J."/>
            <person name="Moy G.W."/>
            <person name="Vacquier V.D."/>
        </authorList>
    </citation>
    <scope>NUCLEOTIDE SEQUENCE [LARGE SCALE GENOMIC DNA]</scope>
    <source>
        <strain evidence="7 8">CGMCC 1.8909</strain>
    </source>
</reference>
<name>A0A1N7GAP7_9EURY</name>
<evidence type="ECO:0000259" key="5">
    <source>
        <dbReference type="PROSITE" id="PS51202"/>
    </source>
</evidence>
<dbReference type="PROSITE" id="PS51202">
    <property type="entry name" value="RCK_C"/>
    <property type="match status" value="1"/>
</dbReference>
<keyword evidence="6" id="KW-0614">Plasmid</keyword>
<dbReference type="CDD" id="cd00090">
    <property type="entry name" value="HTH_ARSR"/>
    <property type="match status" value="1"/>
</dbReference>
<geneLocation type="plasmid" evidence="6">
    <name>unnamed2</name>
</geneLocation>
<accession>A0A1N7GAP7</accession>
<dbReference type="InterPro" id="IPR036388">
    <property type="entry name" value="WH-like_DNA-bd_sf"/>
</dbReference>
<dbReference type="Pfam" id="PF13412">
    <property type="entry name" value="HTH_24"/>
    <property type="match status" value="1"/>
</dbReference>
<evidence type="ECO:0000313" key="7">
    <source>
        <dbReference type="EMBL" id="SIS09660.1"/>
    </source>
</evidence>
<dbReference type="RefSeq" id="WP_076584419.1">
    <property type="nucleotide sequence ID" value="NZ_CP019329.1"/>
</dbReference>
<dbReference type="InterPro" id="IPR019888">
    <property type="entry name" value="Tscrpt_reg_AsnC-like"/>
</dbReference>
<dbReference type="PANTHER" id="PTHR30154">
    <property type="entry name" value="LEUCINE-RESPONSIVE REGULATORY PROTEIN"/>
    <property type="match status" value="1"/>
</dbReference>
<dbReference type="InterPro" id="IPR011991">
    <property type="entry name" value="ArsR-like_HTH"/>
</dbReference>
<evidence type="ECO:0000313" key="9">
    <source>
        <dbReference type="Proteomes" id="UP000187321"/>
    </source>
</evidence>
<keyword evidence="8" id="KW-1185">Reference proteome</keyword>